<dbReference type="Proteomes" id="UP000007015">
    <property type="component" value="Chromosome 8"/>
</dbReference>
<organism evidence="1 2">
    <name type="scientific">Oryza sativa subsp. indica</name>
    <name type="common">Rice</name>
    <dbReference type="NCBI Taxonomy" id="39946"/>
    <lineage>
        <taxon>Eukaryota</taxon>
        <taxon>Viridiplantae</taxon>
        <taxon>Streptophyta</taxon>
        <taxon>Embryophyta</taxon>
        <taxon>Tracheophyta</taxon>
        <taxon>Spermatophyta</taxon>
        <taxon>Magnoliopsida</taxon>
        <taxon>Liliopsida</taxon>
        <taxon>Poales</taxon>
        <taxon>Poaceae</taxon>
        <taxon>BOP clade</taxon>
        <taxon>Oryzoideae</taxon>
        <taxon>Oryzeae</taxon>
        <taxon>Oryzinae</taxon>
        <taxon>Oryza</taxon>
        <taxon>Oryza sativa</taxon>
    </lineage>
</organism>
<dbReference type="Gramene" id="BGIOSGA027249-TA">
    <property type="protein sequence ID" value="BGIOSGA027249-PA"/>
    <property type="gene ID" value="BGIOSGA027249"/>
</dbReference>
<dbReference type="AlphaFoldDB" id="B8B9A8"/>
<accession>B8B9A8</accession>
<sequence length="166" mass="19584">MAHMSVAVWWGCHAWARRGRVLAPGDVGPHATLLCRHGPRGGRISRRTLPTDTVRKYCRVTGWWVPHAWDQRVGDACDEWQFAISDSQMTFHQRYLSCNYTYTLEKPKPKGKKEKSKKPIEVPKPPPPLCDFVVWIDKETHLKDVEDLRRGELWWEEDFHYWFRNA</sequence>
<dbReference type="HOGENOM" id="CLU_1605421_0_0_1"/>
<reference evidence="1 2" key="1">
    <citation type="journal article" date="2005" name="PLoS Biol.">
        <title>The genomes of Oryza sativa: a history of duplications.</title>
        <authorList>
            <person name="Yu J."/>
            <person name="Wang J."/>
            <person name="Lin W."/>
            <person name="Li S."/>
            <person name="Li H."/>
            <person name="Zhou J."/>
            <person name="Ni P."/>
            <person name="Dong W."/>
            <person name="Hu S."/>
            <person name="Zeng C."/>
            <person name="Zhang J."/>
            <person name="Zhang Y."/>
            <person name="Li R."/>
            <person name="Xu Z."/>
            <person name="Li S."/>
            <person name="Li X."/>
            <person name="Zheng H."/>
            <person name="Cong L."/>
            <person name="Lin L."/>
            <person name="Yin J."/>
            <person name="Geng J."/>
            <person name="Li G."/>
            <person name="Shi J."/>
            <person name="Liu J."/>
            <person name="Lv H."/>
            <person name="Li J."/>
            <person name="Wang J."/>
            <person name="Deng Y."/>
            <person name="Ran L."/>
            <person name="Shi X."/>
            <person name="Wang X."/>
            <person name="Wu Q."/>
            <person name="Li C."/>
            <person name="Ren X."/>
            <person name="Wang J."/>
            <person name="Wang X."/>
            <person name="Li D."/>
            <person name="Liu D."/>
            <person name="Zhang X."/>
            <person name="Ji Z."/>
            <person name="Zhao W."/>
            <person name="Sun Y."/>
            <person name="Zhang Z."/>
            <person name="Bao J."/>
            <person name="Han Y."/>
            <person name="Dong L."/>
            <person name="Ji J."/>
            <person name="Chen P."/>
            <person name="Wu S."/>
            <person name="Liu J."/>
            <person name="Xiao Y."/>
            <person name="Bu D."/>
            <person name="Tan J."/>
            <person name="Yang L."/>
            <person name="Ye C."/>
            <person name="Zhang J."/>
            <person name="Xu J."/>
            <person name="Zhou Y."/>
            <person name="Yu Y."/>
            <person name="Zhang B."/>
            <person name="Zhuang S."/>
            <person name="Wei H."/>
            <person name="Liu B."/>
            <person name="Lei M."/>
            <person name="Yu H."/>
            <person name="Li Y."/>
            <person name="Xu H."/>
            <person name="Wei S."/>
            <person name="He X."/>
            <person name="Fang L."/>
            <person name="Zhang Z."/>
            <person name="Zhang Y."/>
            <person name="Huang X."/>
            <person name="Su Z."/>
            <person name="Tong W."/>
            <person name="Li J."/>
            <person name="Tong Z."/>
            <person name="Li S."/>
            <person name="Ye J."/>
            <person name="Wang L."/>
            <person name="Fang L."/>
            <person name="Lei T."/>
            <person name="Chen C."/>
            <person name="Chen H."/>
            <person name="Xu Z."/>
            <person name="Li H."/>
            <person name="Huang H."/>
            <person name="Zhang F."/>
            <person name="Xu H."/>
            <person name="Li N."/>
            <person name="Zhao C."/>
            <person name="Li S."/>
            <person name="Dong L."/>
            <person name="Huang Y."/>
            <person name="Li L."/>
            <person name="Xi Y."/>
            <person name="Qi Q."/>
            <person name="Li W."/>
            <person name="Zhang B."/>
            <person name="Hu W."/>
            <person name="Zhang Y."/>
            <person name="Tian X."/>
            <person name="Jiao Y."/>
            <person name="Liang X."/>
            <person name="Jin J."/>
            <person name="Gao L."/>
            <person name="Zheng W."/>
            <person name="Hao B."/>
            <person name="Liu S."/>
            <person name="Wang W."/>
            <person name="Yuan L."/>
            <person name="Cao M."/>
            <person name="McDermott J."/>
            <person name="Samudrala R."/>
            <person name="Wang J."/>
            <person name="Wong G.K."/>
            <person name="Yang H."/>
        </authorList>
    </citation>
    <scope>NUCLEOTIDE SEQUENCE [LARGE SCALE GENOMIC DNA]</scope>
    <source>
        <strain evidence="2">cv. 93-11</strain>
    </source>
</reference>
<dbReference type="EMBL" id="CM000133">
    <property type="protein sequence ID" value="EEC83300.1"/>
    <property type="molecule type" value="Genomic_DNA"/>
</dbReference>
<proteinExistence type="predicted"/>
<evidence type="ECO:0000313" key="1">
    <source>
        <dbReference type="EMBL" id="EEC83300.1"/>
    </source>
</evidence>
<protein>
    <submittedName>
        <fullName evidence="1">Uncharacterized protein</fullName>
    </submittedName>
</protein>
<gene>
    <name evidence="1" type="ORF">OsI_28661</name>
</gene>
<name>B8B9A8_ORYSI</name>
<keyword evidence="2" id="KW-1185">Reference proteome</keyword>
<evidence type="ECO:0000313" key="2">
    <source>
        <dbReference type="Proteomes" id="UP000007015"/>
    </source>
</evidence>